<proteinExistence type="inferred from homology"/>
<comment type="similarity">
    <text evidence="1 4">Belongs to the glycosyl hydrolase 5 (cellulase A) family.</text>
</comment>
<dbReference type="GO" id="GO:0004553">
    <property type="term" value="F:hydrolase activity, hydrolyzing O-glycosyl compounds"/>
    <property type="evidence" value="ECO:0007669"/>
    <property type="project" value="InterPro"/>
</dbReference>
<accession>A0A915E3X4</accession>
<dbReference type="Pfam" id="PF00150">
    <property type="entry name" value="Cellulase"/>
    <property type="match status" value="1"/>
</dbReference>
<dbReference type="AlphaFoldDB" id="A0A915E3X4"/>
<evidence type="ECO:0000256" key="4">
    <source>
        <dbReference type="RuleBase" id="RU361153"/>
    </source>
</evidence>
<protein>
    <submittedName>
        <fullName evidence="7">Glycoside hydrolase family 5 domain-containing protein</fullName>
    </submittedName>
</protein>
<dbReference type="GO" id="GO:0000272">
    <property type="term" value="P:polysaccharide catabolic process"/>
    <property type="evidence" value="ECO:0007669"/>
    <property type="project" value="InterPro"/>
</dbReference>
<evidence type="ECO:0000256" key="2">
    <source>
        <dbReference type="ARBA" id="ARBA00022801"/>
    </source>
</evidence>
<evidence type="ECO:0000256" key="1">
    <source>
        <dbReference type="ARBA" id="ARBA00005641"/>
    </source>
</evidence>
<dbReference type="InterPro" id="IPR018087">
    <property type="entry name" value="Glyco_hydro_5_CS"/>
</dbReference>
<dbReference type="PROSITE" id="PS00659">
    <property type="entry name" value="GLYCOSYL_HYDROL_F5"/>
    <property type="match status" value="1"/>
</dbReference>
<sequence>MKSKATATPHPTATTYVNTKVGVRGAGVHILRLCLRLPSPPTKGLTFVTTILCGQWLLKILVITLISTTFAADPPYGQLSVKGIQLVGSNGQAVQLRGIGLSWSQWFGEFWNADSVQADKCCFNGNVIRAPMAVDQGGYLTNPDQEMKKVDTVVQAAISAGIYVIINWQAFDLYTQQSLGFFKNVSKRYTGIPNVIYEVLNEPRNLDWNKDLVPYHNALVAAIRANDKKNIIVLGTPTWSQDVDIASKNPIKGNNLLYTCHVYACTHQQNNMDKAQTAINNKLPLIFTELGTTAADGDGPICKDWTQKWWDFVNKNKISYLNWSLVNKAEGSAALKPGTQTTKAEECKESNLTPSGLLVRNELNTHDNGVKC</sequence>
<dbReference type="Proteomes" id="UP000887574">
    <property type="component" value="Unplaced"/>
</dbReference>
<dbReference type="PANTHER" id="PTHR34142:SF1">
    <property type="entry name" value="GLYCOSIDE HYDROLASE FAMILY 5 DOMAIN-CONTAINING PROTEIN"/>
    <property type="match status" value="1"/>
</dbReference>
<dbReference type="PANTHER" id="PTHR34142">
    <property type="entry name" value="ENDO-BETA-1,4-GLUCANASE A"/>
    <property type="match status" value="1"/>
</dbReference>
<reference evidence="7" key="1">
    <citation type="submission" date="2022-11" db="UniProtKB">
        <authorList>
            <consortium name="WormBaseParasite"/>
        </authorList>
    </citation>
    <scope>IDENTIFICATION</scope>
</reference>
<organism evidence="6 7">
    <name type="scientific">Ditylenchus dipsaci</name>
    <dbReference type="NCBI Taxonomy" id="166011"/>
    <lineage>
        <taxon>Eukaryota</taxon>
        <taxon>Metazoa</taxon>
        <taxon>Ecdysozoa</taxon>
        <taxon>Nematoda</taxon>
        <taxon>Chromadorea</taxon>
        <taxon>Rhabditida</taxon>
        <taxon>Tylenchina</taxon>
        <taxon>Tylenchomorpha</taxon>
        <taxon>Sphaerularioidea</taxon>
        <taxon>Anguinidae</taxon>
        <taxon>Anguininae</taxon>
        <taxon>Ditylenchus</taxon>
    </lineage>
</organism>
<dbReference type="Gene3D" id="3.20.20.80">
    <property type="entry name" value="Glycosidases"/>
    <property type="match status" value="1"/>
</dbReference>
<dbReference type="InterPro" id="IPR017853">
    <property type="entry name" value="GH"/>
</dbReference>
<evidence type="ECO:0000313" key="7">
    <source>
        <dbReference type="WBParaSite" id="jg26442"/>
    </source>
</evidence>
<evidence type="ECO:0000256" key="3">
    <source>
        <dbReference type="ARBA" id="ARBA00023295"/>
    </source>
</evidence>
<dbReference type="SUPFAM" id="SSF51445">
    <property type="entry name" value="(Trans)glycosidases"/>
    <property type="match status" value="1"/>
</dbReference>
<keyword evidence="6" id="KW-1185">Reference proteome</keyword>
<feature type="domain" description="Glycoside hydrolase family 5" evidence="5">
    <location>
        <begin position="88"/>
        <end position="328"/>
    </location>
</feature>
<evidence type="ECO:0000259" key="5">
    <source>
        <dbReference type="Pfam" id="PF00150"/>
    </source>
</evidence>
<evidence type="ECO:0000313" key="6">
    <source>
        <dbReference type="Proteomes" id="UP000887574"/>
    </source>
</evidence>
<dbReference type="WBParaSite" id="jg26442">
    <property type="protein sequence ID" value="jg26442"/>
    <property type="gene ID" value="jg26442"/>
</dbReference>
<name>A0A915E3X4_9BILA</name>
<keyword evidence="2 4" id="KW-0378">Hydrolase</keyword>
<keyword evidence="3 4" id="KW-0326">Glycosidase</keyword>
<dbReference type="InterPro" id="IPR001547">
    <property type="entry name" value="Glyco_hydro_5"/>
</dbReference>